<dbReference type="InterPro" id="IPR028158">
    <property type="entry name" value="RPA_interact_N_dom"/>
</dbReference>
<comment type="caution">
    <text evidence="10">The sequence shown here is derived from an EMBL/GenBank/DDBJ whole genome shotgun (WGS) entry which is preliminary data.</text>
</comment>
<feature type="domain" description="RPA-interacting protein C-terminal" evidence="9">
    <location>
        <begin position="153"/>
        <end position="230"/>
    </location>
</feature>
<evidence type="ECO:0000313" key="10">
    <source>
        <dbReference type="EMBL" id="KAK7088148.1"/>
    </source>
</evidence>
<feature type="compositionally biased region" description="Basic and acidic residues" evidence="7">
    <location>
        <begin position="13"/>
        <end position="24"/>
    </location>
</feature>
<accession>A0AAN9AJM6</accession>
<feature type="region of interest" description="Disordered" evidence="7">
    <location>
        <begin position="46"/>
        <end position="66"/>
    </location>
</feature>
<dbReference type="InterPro" id="IPR028159">
    <property type="entry name" value="RPA_interact_C_dom"/>
</dbReference>
<protein>
    <recommendedName>
        <fullName evidence="12">RPA-interacting protein</fullName>
    </recommendedName>
</protein>
<dbReference type="GO" id="GO:0005634">
    <property type="term" value="C:nucleus"/>
    <property type="evidence" value="ECO:0007669"/>
    <property type="project" value="UniProtKB-SubCell"/>
</dbReference>
<keyword evidence="4" id="KW-0862">Zinc</keyword>
<comment type="subcellular location">
    <subcellularLocation>
        <location evidence="1">Nucleus</location>
    </subcellularLocation>
</comment>
<keyword evidence="6" id="KW-0175">Coiled coil</keyword>
<keyword evidence="2" id="KW-0479">Metal-binding</keyword>
<evidence type="ECO:0000259" key="9">
    <source>
        <dbReference type="Pfam" id="PF14768"/>
    </source>
</evidence>
<keyword evidence="3" id="KW-0863">Zinc-finger</keyword>
<dbReference type="InterPro" id="IPR028156">
    <property type="entry name" value="RIP"/>
</dbReference>
<gene>
    <name evidence="10" type="ORF">V1264_022097</name>
</gene>
<evidence type="ECO:0000256" key="5">
    <source>
        <dbReference type="ARBA" id="ARBA00023242"/>
    </source>
</evidence>
<evidence type="ECO:0000256" key="1">
    <source>
        <dbReference type="ARBA" id="ARBA00004123"/>
    </source>
</evidence>
<evidence type="ECO:0000256" key="6">
    <source>
        <dbReference type="SAM" id="Coils"/>
    </source>
</evidence>
<keyword evidence="11" id="KW-1185">Reference proteome</keyword>
<evidence type="ECO:0000313" key="11">
    <source>
        <dbReference type="Proteomes" id="UP001374579"/>
    </source>
</evidence>
<dbReference type="EMBL" id="JBAMIC010004070">
    <property type="protein sequence ID" value="KAK7088148.1"/>
    <property type="molecule type" value="Genomic_DNA"/>
</dbReference>
<sequence>MSGRSKVNSSTTPDRRTQYKTGGHDWKETYRKRCLQRLRESRNELYAKRRGIGGASQPSDSEGERESDKFIKMLMSTELKALKQEEDVDCEMDFFDPMTGEIDTTLALIEEIQEEMKAEEAKLVAEYEIFQVSLQKEEAALSSAIEMLNTHPICPVCAKNPLMENKGVIFCKCGVRIDTEQDGISLDFVGQQLEDAKELHECDGQPIFSVQDNYGIRNLLMICQKCDFMYIVI</sequence>
<feature type="compositionally biased region" description="Polar residues" evidence="7">
    <location>
        <begin position="1"/>
        <end position="12"/>
    </location>
</feature>
<dbReference type="AlphaFoldDB" id="A0AAN9AJM6"/>
<feature type="domain" description="RPA-interacting protein N-terminal" evidence="8">
    <location>
        <begin position="15"/>
        <end position="50"/>
    </location>
</feature>
<evidence type="ECO:0008006" key="12">
    <source>
        <dbReference type="Google" id="ProtNLM"/>
    </source>
</evidence>
<feature type="coiled-coil region" evidence="6">
    <location>
        <begin position="102"/>
        <end position="129"/>
    </location>
</feature>
<dbReference type="GO" id="GO:0006606">
    <property type="term" value="P:protein import into nucleus"/>
    <property type="evidence" value="ECO:0007669"/>
    <property type="project" value="TreeGrafter"/>
</dbReference>
<evidence type="ECO:0000256" key="4">
    <source>
        <dbReference type="ARBA" id="ARBA00022833"/>
    </source>
</evidence>
<feature type="region of interest" description="Disordered" evidence="7">
    <location>
        <begin position="1"/>
        <end position="24"/>
    </location>
</feature>
<dbReference type="Pfam" id="PF14766">
    <property type="entry name" value="RPA_interact_N"/>
    <property type="match status" value="1"/>
</dbReference>
<proteinExistence type="predicted"/>
<dbReference type="Proteomes" id="UP001374579">
    <property type="component" value="Unassembled WGS sequence"/>
</dbReference>
<evidence type="ECO:0000256" key="2">
    <source>
        <dbReference type="ARBA" id="ARBA00022723"/>
    </source>
</evidence>
<evidence type="ECO:0000256" key="3">
    <source>
        <dbReference type="ARBA" id="ARBA00022771"/>
    </source>
</evidence>
<reference evidence="10 11" key="1">
    <citation type="submission" date="2024-02" db="EMBL/GenBank/DDBJ databases">
        <title>Chromosome-scale genome assembly of the rough periwinkle Littorina saxatilis.</title>
        <authorList>
            <person name="De Jode A."/>
            <person name="Faria R."/>
            <person name="Formenti G."/>
            <person name="Sims Y."/>
            <person name="Smith T.P."/>
            <person name="Tracey A."/>
            <person name="Wood J.M.D."/>
            <person name="Zagrodzka Z.B."/>
            <person name="Johannesson K."/>
            <person name="Butlin R.K."/>
            <person name="Leder E.H."/>
        </authorList>
    </citation>
    <scope>NUCLEOTIDE SEQUENCE [LARGE SCALE GENOMIC DNA]</scope>
    <source>
        <strain evidence="10">Snail1</strain>
        <tissue evidence="10">Muscle</tissue>
    </source>
</reference>
<dbReference type="PANTHER" id="PTHR31742">
    <property type="entry name" value="RPA-INTERACTING PROTEIN RPAIN"/>
    <property type="match status" value="1"/>
</dbReference>
<name>A0AAN9AJM6_9CAEN</name>
<evidence type="ECO:0000256" key="7">
    <source>
        <dbReference type="SAM" id="MobiDB-lite"/>
    </source>
</evidence>
<keyword evidence="5" id="KW-0539">Nucleus</keyword>
<dbReference type="Pfam" id="PF14768">
    <property type="entry name" value="RPA_interact_C"/>
    <property type="match status" value="1"/>
</dbReference>
<evidence type="ECO:0000259" key="8">
    <source>
        <dbReference type="Pfam" id="PF14766"/>
    </source>
</evidence>
<dbReference type="GO" id="GO:0008270">
    <property type="term" value="F:zinc ion binding"/>
    <property type="evidence" value="ECO:0007669"/>
    <property type="project" value="UniProtKB-KW"/>
</dbReference>
<dbReference type="PANTHER" id="PTHR31742:SF1">
    <property type="entry name" value="RPA-INTERACTING PROTEIN"/>
    <property type="match status" value="1"/>
</dbReference>
<organism evidence="10 11">
    <name type="scientific">Littorina saxatilis</name>
    <dbReference type="NCBI Taxonomy" id="31220"/>
    <lineage>
        <taxon>Eukaryota</taxon>
        <taxon>Metazoa</taxon>
        <taxon>Spiralia</taxon>
        <taxon>Lophotrochozoa</taxon>
        <taxon>Mollusca</taxon>
        <taxon>Gastropoda</taxon>
        <taxon>Caenogastropoda</taxon>
        <taxon>Littorinimorpha</taxon>
        <taxon>Littorinoidea</taxon>
        <taxon>Littorinidae</taxon>
        <taxon>Littorina</taxon>
    </lineage>
</organism>